<dbReference type="Proteomes" id="UP001172673">
    <property type="component" value="Unassembled WGS sequence"/>
</dbReference>
<name>A0AA38XKH5_9EURO</name>
<evidence type="ECO:0008006" key="3">
    <source>
        <dbReference type="Google" id="ProtNLM"/>
    </source>
</evidence>
<dbReference type="InterPro" id="IPR051678">
    <property type="entry name" value="AGP_Transferase"/>
</dbReference>
<organism evidence="1 2">
    <name type="scientific">Cladophialophora chaetospira</name>
    <dbReference type="NCBI Taxonomy" id="386627"/>
    <lineage>
        <taxon>Eukaryota</taxon>
        <taxon>Fungi</taxon>
        <taxon>Dikarya</taxon>
        <taxon>Ascomycota</taxon>
        <taxon>Pezizomycotina</taxon>
        <taxon>Eurotiomycetes</taxon>
        <taxon>Chaetothyriomycetidae</taxon>
        <taxon>Chaetothyriales</taxon>
        <taxon>Herpotrichiellaceae</taxon>
        <taxon>Cladophialophora</taxon>
    </lineage>
</organism>
<dbReference type="InterPro" id="IPR011009">
    <property type="entry name" value="Kinase-like_dom_sf"/>
</dbReference>
<evidence type="ECO:0000313" key="2">
    <source>
        <dbReference type="Proteomes" id="UP001172673"/>
    </source>
</evidence>
<comment type="caution">
    <text evidence="1">The sequence shown here is derived from an EMBL/GenBank/DDBJ whole genome shotgun (WGS) entry which is preliminary data.</text>
</comment>
<dbReference type="EMBL" id="JAPDRK010000002">
    <property type="protein sequence ID" value="KAJ9615164.1"/>
    <property type="molecule type" value="Genomic_DNA"/>
</dbReference>
<dbReference type="PANTHER" id="PTHR21310:SF56">
    <property type="entry name" value="AMINOGLYCOSIDE PHOSPHOTRANSFERASE DOMAIN-CONTAINING PROTEIN"/>
    <property type="match status" value="1"/>
</dbReference>
<accession>A0AA38XKH5</accession>
<reference evidence="1" key="1">
    <citation type="submission" date="2022-10" db="EMBL/GenBank/DDBJ databases">
        <title>Culturing micro-colonial fungi from biological soil crusts in the Mojave desert and describing Neophaeococcomyces mojavensis, and introducing the new genera and species Taxawa tesnikishii.</title>
        <authorList>
            <person name="Kurbessoian T."/>
            <person name="Stajich J.E."/>
        </authorList>
    </citation>
    <scope>NUCLEOTIDE SEQUENCE</scope>
    <source>
        <strain evidence="1">TK_41</strain>
    </source>
</reference>
<protein>
    <recommendedName>
        <fullName evidence="3">Aminoglycoside phosphotransferase domain-containing protein</fullName>
    </recommendedName>
</protein>
<keyword evidence="2" id="KW-1185">Reference proteome</keyword>
<dbReference type="PANTHER" id="PTHR21310">
    <property type="entry name" value="AMINOGLYCOSIDE PHOSPHOTRANSFERASE-RELATED-RELATED"/>
    <property type="match status" value="1"/>
</dbReference>
<proteinExistence type="predicted"/>
<evidence type="ECO:0000313" key="1">
    <source>
        <dbReference type="EMBL" id="KAJ9615164.1"/>
    </source>
</evidence>
<dbReference type="AlphaFoldDB" id="A0AA38XKH5"/>
<gene>
    <name evidence="1" type="ORF">H2200_001238</name>
</gene>
<sequence>MSSKSTTPNSTSTYEYSQEPYESFSLKVTELAQTLVNSSQVEVRRIKGGGYNRTVIAQLAFQGTTTTGIFRIPRFSYIFAREGITQASSVERGILDQAAVLEFLSSRKVNTPQLLAFDSIAANCIESPHTLHRFSTGIPLLSRYETTTVSEKKTVADSLVSFLLQMETIQFDYAGRLGVAPEFVDIVKQSLLSTTEQTHLSIQNQGFSFGSRVFREDRSLYNLLSSLFIVRLEKEILRCGDSIGADMWFDLLSISREMKECGFFQDKQPWDLRNVLHHWDLAPRNILIRPKQSSLSDDQSPEWEIDTVMDWDDVYCVNPVLTRSPPVWLWDFGDDDNPSLPEGFDGDVDLLPLDRYKPKTGDIPQERNQAIRKTEPPPPQHRISEEDYDIKQYFEERLVKGLVTIYPTMRREDYFDQAYGKGRWVRRLARFAFHGASFSEDIKRFWQLAEEWKVEYENQTSTISSIERDYSSLLLEE</sequence>
<dbReference type="SUPFAM" id="SSF56112">
    <property type="entry name" value="Protein kinase-like (PK-like)"/>
    <property type="match status" value="1"/>
</dbReference>